<accession>A0A1Y2C1S1</accession>
<feature type="compositionally biased region" description="Polar residues" evidence="7">
    <location>
        <begin position="1"/>
        <end position="12"/>
    </location>
</feature>
<evidence type="ECO:0000313" key="9">
    <source>
        <dbReference type="Proteomes" id="UP000193642"/>
    </source>
</evidence>
<evidence type="ECO:0000256" key="3">
    <source>
        <dbReference type="ARBA" id="ARBA00022843"/>
    </source>
</evidence>
<evidence type="ECO:0000256" key="4">
    <source>
        <dbReference type="ARBA" id="ARBA00023242"/>
    </source>
</evidence>
<protein>
    <recommendedName>
        <fullName evidence="10">Fanconi anemia group D2 protein</fullName>
    </recommendedName>
</protein>
<dbReference type="OrthoDB" id="27031at2759"/>
<dbReference type="PANTHER" id="PTHR32086:SF0">
    <property type="entry name" value="FANCONI ANEMIA GROUP D2 PROTEIN"/>
    <property type="match status" value="1"/>
</dbReference>
<dbReference type="Proteomes" id="UP000193642">
    <property type="component" value="Unassembled WGS sequence"/>
</dbReference>
<dbReference type="STRING" id="329046.A0A1Y2C1S1"/>
<dbReference type="GO" id="GO:0005634">
    <property type="term" value="C:nucleus"/>
    <property type="evidence" value="ECO:0007669"/>
    <property type="project" value="UniProtKB-SubCell"/>
</dbReference>
<dbReference type="GO" id="GO:0007129">
    <property type="term" value="P:homologous chromosome pairing at meiosis"/>
    <property type="evidence" value="ECO:0007669"/>
    <property type="project" value="TreeGrafter"/>
</dbReference>
<comment type="similarity">
    <text evidence="5">Belongs to the Fanconi anemia protein FANCD2 family.</text>
</comment>
<comment type="caution">
    <text evidence="8">The sequence shown here is derived from an EMBL/GenBank/DDBJ whole genome shotgun (WGS) entry which is preliminary data.</text>
</comment>
<dbReference type="PANTHER" id="PTHR32086">
    <property type="entry name" value="FANCONI ANEMIA GROUP D2 PROTEIN"/>
    <property type="match status" value="1"/>
</dbReference>
<feature type="compositionally biased region" description="Acidic residues" evidence="7">
    <location>
        <begin position="1510"/>
        <end position="1527"/>
    </location>
</feature>
<name>A0A1Y2C1S1_9FUNG</name>
<feature type="region of interest" description="Disordered" evidence="7">
    <location>
        <begin position="1"/>
        <end position="26"/>
    </location>
</feature>
<dbReference type="Pfam" id="PF14631">
    <property type="entry name" value="FancD2"/>
    <property type="match status" value="3"/>
</dbReference>
<organism evidence="8 9">
    <name type="scientific">Rhizoclosmatium globosum</name>
    <dbReference type="NCBI Taxonomy" id="329046"/>
    <lineage>
        <taxon>Eukaryota</taxon>
        <taxon>Fungi</taxon>
        <taxon>Fungi incertae sedis</taxon>
        <taxon>Chytridiomycota</taxon>
        <taxon>Chytridiomycota incertae sedis</taxon>
        <taxon>Chytridiomycetes</taxon>
        <taxon>Chytridiales</taxon>
        <taxon>Chytriomycetaceae</taxon>
        <taxon>Rhizoclosmatium</taxon>
    </lineage>
</organism>
<dbReference type="GO" id="GO:0036297">
    <property type="term" value="P:interstrand cross-link repair"/>
    <property type="evidence" value="ECO:0007669"/>
    <property type="project" value="TreeGrafter"/>
</dbReference>
<proteinExistence type="inferred from homology"/>
<dbReference type="GO" id="GO:0000793">
    <property type="term" value="C:condensed chromosome"/>
    <property type="evidence" value="ECO:0007669"/>
    <property type="project" value="TreeGrafter"/>
</dbReference>
<evidence type="ECO:0000256" key="7">
    <source>
        <dbReference type="SAM" id="MobiDB-lite"/>
    </source>
</evidence>
<comment type="subcellular location">
    <subcellularLocation>
        <location evidence="1">Nucleus</location>
    </subcellularLocation>
</comment>
<dbReference type="GO" id="GO:0031573">
    <property type="term" value="P:mitotic intra-S DNA damage checkpoint signaling"/>
    <property type="evidence" value="ECO:0007669"/>
    <property type="project" value="TreeGrafter"/>
</dbReference>
<evidence type="ECO:0008006" key="10">
    <source>
        <dbReference type="Google" id="ProtNLM"/>
    </source>
</evidence>
<keyword evidence="4" id="KW-0539">Nucleus</keyword>
<keyword evidence="3" id="KW-0832">Ubl conjugation</keyword>
<evidence type="ECO:0000256" key="5">
    <source>
        <dbReference type="ARBA" id="ARBA00093456"/>
    </source>
</evidence>
<keyword evidence="6" id="KW-0175">Coiled coil</keyword>
<dbReference type="GO" id="GO:0070182">
    <property type="term" value="F:DNA polymerase binding"/>
    <property type="evidence" value="ECO:0007669"/>
    <property type="project" value="TreeGrafter"/>
</dbReference>
<evidence type="ECO:0000256" key="1">
    <source>
        <dbReference type="ARBA" id="ARBA00004123"/>
    </source>
</evidence>
<evidence type="ECO:0000313" key="8">
    <source>
        <dbReference type="EMBL" id="ORY40978.1"/>
    </source>
</evidence>
<feature type="region of interest" description="Disordered" evidence="7">
    <location>
        <begin position="534"/>
        <end position="553"/>
    </location>
</feature>
<dbReference type="EMBL" id="MCGO01000033">
    <property type="protein sequence ID" value="ORY40978.1"/>
    <property type="molecule type" value="Genomic_DNA"/>
</dbReference>
<feature type="coiled-coil region" evidence="6">
    <location>
        <begin position="1019"/>
        <end position="1046"/>
    </location>
</feature>
<feature type="region of interest" description="Disordered" evidence="7">
    <location>
        <begin position="1394"/>
        <end position="1527"/>
    </location>
</feature>
<evidence type="ECO:0000256" key="2">
    <source>
        <dbReference type="ARBA" id="ARBA00022499"/>
    </source>
</evidence>
<sequence length="1527" mass="171197">MLSAQPTTSNAKGKQRASGGSAGTNDFLERNLKRRGHVAAVARDVVDSLTDFAAPKHPLSTSSFDTSTFAKSKRAFEETAVLRALGGDEETNDQAFRIANNYSVVKILLSITDLQSRIIDFLIEKIEEFMHLDIPDNAPLTENLPLLLLHQFRFMDHVANPDLLTTKLVHLLDATSKSASTLTSNPREVTCVVLDTLGTIGVPSNMLNDIVNTVVDLLNQAEIDGMPVALKFLLQTTSADTIGELIPRIREKLDVDAIAEVIRGQDSGNTDVTLIFDSLKMGISRQKHVLDAWLKHLSSLDRIRDHKPIDLIVMVLLRQDLQNQKKIDTLIKSKIKEGLMSPDLVTETFGQYFVGMQQYFPTMLSLCEMLVREGVVYHLAAVPMYCSSFTVFDAQFRQQLVGCLIAHIGSGVQHEVDCALDILLKLTVQNPEGVLRFSIFVKGLLDYLDQLSINQIRVLYEIFATLALNKPLEEDDLDGESEITFESGLLSDMRIIVRKQLGSNDPKFKQMGVLGAISLIKRMASTSAVKESAISGSSRGGMSSRSAANSSSQSLGTVSCSAAINLVIQIFRSCEQNSIQSFSLLFDELSYMVSHSDLHPRFLEWINESFVTLFVAQFVVSESDITSSEADDTKTEVWFRLDKKQASEEEMVPETVTDVVEATILEYSNQESKESSDDDEPNFVNVFPLSQWHYSMEEKRQIPEKDEDDETDAVGNNNLSQEKQLLMLLPSSFKFLQSVEWQRSGSLEEIGVVLDLGLVMFDKKLVEDIPLQAKTEVCCSALFAAINFFREIINAFCKRSALDSTDSMEFCGIRCLERIKHIVKLQAILERLIPSVPRWAPIGFFRNGDSNEDEIHLESNPTDDDQEDLAASAVYTATAGTAGKKSQTAAKSQKSKKGKQKAKIPSRFTKFAELKPILREIEVDVFNLLSCSYLKLPSPEVIAAGVDESENEAIIQFPELLFLFSELQSKLEFLTGSNPKVNPRFTGLLGSGSVGFSNLQRMGVADVIKSIVAVVPSLCVGLESVYSELRKAHEDAEKEEAELKERQYIQTLWSLYDVILSCFNLLFQWSDLTGNQIQFLNVIKVIASRGNPDVDIGQRSQSTQDRQQLICKLCKDTHDYFIAFKKFAPSLMSAVLLVKVLMKLQKSVSDETLDSMKTEVGDLAKYDLDFDWIDKKGKNDCIAFLLQVQIENAQTPFGIISEYIHRAFKAFLGGDGEVCVKYPLLSKDTFPIFFKIIFVELVVTIEKSDPPKSPSVEYLSLIQKMAVAFGAAVELTKSFKDVKEYGIVLRYSKSFVQSFVRRIFPVLGRGLKKHRAEVISVCKAMQTGTRMLQVLANECKAKKETTLLTYIPPLRKALEAFIFEVKKILVDNELGDVFYMANLKHRNMRGETISSQIDQSEDEQDNESEQSEVDEIEIPLAKPNKKSQRPATPMLDNEEESSNESNRYNDEIEEDEVEERETTGQLQHKDKDEEEEEEEVPSSETIEEEDNETENPKHSVVNQKRKEVPESEPESEFSEEEIVSTSL</sequence>
<reference evidence="8 9" key="1">
    <citation type="submission" date="2016-07" db="EMBL/GenBank/DDBJ databases">
        <title>Pervasive Adenine N6-methylation of Active Genes in Fungi.</title>
        <authorList>
            <consortium name="DOE Joint Genome Institute"/>
            <person name="Mondo S.J."/>
            <person name="Dannebaum R.O."/>
            <person name="Kuo R.C."/>
            <person name="Labutti K."/>
            <person name="Haridas S."/>
            <person name="Kuo A."/>
            <person name="Salamov A."/>
            <person name="Ahrendt S.R."/>
            <person name="Lipzen A."/>
            <person name="Sullivan W."/>
            <person name="Andreopoulos W.B."/>
            <person name="Clum A."/>
            <person name="Lindquist E."/>
            <person name="Daum C."/>
            <person name="Ramamoorthy G.K."/>
            <person name="Gryganskyi A."/>
            <person name="Culley D."/>
            <person name="Magnuson J.K."/>
            <person name="James T.Y."/>
            <person name="O'Malley M.A."/>
            <person name="Stajich J.E."/>
            <person name="Spatafora J.W."/>
            <person name="Visel A."/>
            <person name="Grigoriev I.V."/>
        </authorList>
    </citation>
    <scope>NUCLEOTIDE SEQUENCE [LARGE SCALE GENOMIC DNA]</scope>
    <source>
        <strain evidence="8 9">JEL800</strain>
    </source>
</reference>
<keyword evidence="9" id="KW-1185">Reference proteome</keyword>
<dbReference type="InterPro" id="IPR029448">
    <property type="entry name" value="FANCD2"/>
</dbReference>
<feature type="compositionally biased region" description="Acidic residues" evidence="7">
    <location>
        <begin position="1399"/>
        <end position="1417"/>
    </location>
</feature>
<gene>
    <name evidence="8" type="ORF">BCR33DRAFT_719084</name>
</gene>
<feature type="compositionally biased region" description="Acidic residues" evidence="7">
    <location>
        <begin position="1472"/>
        <end position="1493"/>
    </location>
</feature>
<dbReference type="GO" id="GO:1990918">
    <property type="term" value="P:double-strand break repair involved in meiotic recombination"/>
    <property type="evidence" value="ECO:0007669"/>
    <property type="project" value="TreeGrafter"/>
</dbReference>
<evidence type="ECO:0000256" key="6">
    <source>
        <dbReference type="SAM" id="Coils"/>
    </source>
</evidence>
<keyword evidence="2" id="KW-1017">Isopeptide bond</keyword>